<comment type="similarity">
    <text evidence="2 7">Belongs to the class-III pyridoxal-phosphate-dependent aminotransferase family.</text>
</comment>
<name>A0A7M5TUY0_9CNID</name>
<accession>A0A7M5TUY0</accession>
<keyword evidence="4" id="KW-0808">Transferase</keyword>
<dbReference type="PIRSF" id="PIRSF000521">
    <property type="entry name" value="Transaminase_4ab_Lys_Orn"/>
    <property type="match status" value="1"/>
</dbReference>
<dbReference type="GO" id="GO:0030170">
    <property type="term" value="F:pyridoxal phosphate binding"/>
    <property type="evidence" value="ECO:0007669"/>
    <property type="project" value="InterPro"/>
</dbReference>
<proteinExistence type="inferred from homology"/>
<dbReference type="InterPro" id="IPR015422">
    <property type="entry name" value="PyrdxlP-dep_Trfase_small"/>
</dbReference>
<dbReference type="GO" id="GO:0005739">
    <property type="term" value="C:mitochondrion"/>
    <property type="evidence" value="ECO:0007669"/>
    <property type="project" value="TreeGrafter"/>
</dbReference>
<dbReference type="EnsemblMetazoa" id="CLYHEMT002250.1">
    <property type="protein sequence ID" value="CLYHEMP002250.1"/>
    <property type="gene ID" value="CLYHEMG002250"/>
</dbReference>
<dbReference type="PANTHER" id="PTHR43206:SF1">
    <property type="entry name" value="4-AMINOBUTYRATE AMINOTRANSFERASE, MITOCHONDRIAL"/>
    <property type="match status" value="1"/>
</dbReference>
<evidence type="ECO:0000256" key="3">
    <source>
        <dbReference type="ARBA" id="ARBA00022576"/>
    </source>
</evidence>
<dbReference type="CDD" id="cd00610">
    <property type="entry name" value="OAT_like"/>
    <property type="match status" value="1"/>
</dbReference>
<dbReference type="Gene3D" id="3.40.640.10">
    <property type="entry name" value="Type I PLP-dependent aspartate aminotransferase-like (Major domain)"/>
    <property type="match status" value="1"/>
</dbReference>
<evidence type="ECO:0000256" key="2">
    <source>
        <dbReference type="ARBA" id="ARBA00008954"/>
    </source>
</evidence>
<dbReference type="PANTHER" id="PTHR43206">
    <property type="entry name" value="AMINOTRANSFERASE"/>
    <property type="match status" value="1"/>
</dbReference>
<evidence type="ECO:0008006" key="10">
    <source>
        <dbReference type="Google" id="ProtNLM"/>
    </source>
</evidence>
<dbReference type="SUPFAM" id="SSF53383">
    <property type="entry name" value="PLP-dependent transferases"/>
    <property type="match status" value="1"/>
</dbReference>
<dbReference type="InterPro" id="IPR015424">
    <property type="entry name" value="PyrdxlP-dep_Trfase"/>
</dbReference>
<evidence type="ECO:0000256" key="1">
    <source>
        <dbReference type="ARBA" id="ARBA00001933"/>
    </source>
</evidence>
<comment type="cofactor">
    <cofactor evidence="1">
        <name>pyridoxal 5'-phosphate</name>
        <dbReference type="ChEBI" id="CHEBI:597326"/>
    </cofactor>
</comment>
<dbReference type="GO" id="GO:0009450">
    <property type="term" value="P:gamma-aminobutyric acid catabolic process"/>
    <property type="evidence" value="ECO:0007669"/>
    <property type="project" value="TreeGrafter"/>
</dbReference>
<dbReference type="GeneID" id="136803475"/>
<keyword evidence="3" id="KW-0032">Aminotransferase</keyword>
<dbReference type="AlphaFoldDB" id="A0A7M5TUY0"/>
<evidence type="ECO:0000313" key="9">
    <source>
        <dbReference type="Proteomes" id="UP000594262"/>
    </source>
</evidence>
<dbReference type="InterPro" id="IPR015421">
    <property type="entry name" value="PyrdxlP-dep_Trfase_major"/>
</dbReference>
<dbReference type="Gene3D" id="3.90.1150.10">
    <property type="entry name" value="Aspartate Aminotransferase, domain 1"/>
    <property type="match status" value="1"/>
</dbReference>
<sequence length="491" mass="54791">MLNICIAKQHWHRVLPSIARLSTSKAIEDGPYSGPEIKTAIPGPISLEKKSEMIGLNASADAIFFFVDYAKSKGNYMVDVDENVILDAHGQISSLPLGYNHPALRKAVESDDVKNYLINRPVLGILPPSDTKDLLEKTLLKVKPKGMDYVQTMMCGSCSNENAFKSAFIKYMNDERGYEMPSEEDLLSCMSAQAPGTPDLVILSFTTGFHGRTIGCLAASKTKPMYRVDIPIHDWPTADFPHLKYPLDAHEKENREIEDRALETVRKTITESNACGRKVAAAIIEPIQGDGGDNHATPYFFKELQKILKEFNAAFIVDEVQSGGGGSGKIWAHEHWGLEEPPDMVTFAKKMQVGGFYYKKDYLVKQPYRIFNTFMGDPARNAMLKAIIETIEEENLMQKVTNTGKYFLEQLKGLQESKPDHFMDARGVGFQVGISCKTPEISSKIYYEIRQMGLNTGVSGTQTIRFRPSLIFNNSHADLTIDILDAAAKRI</sequence>
<keyword evidence="9" id="KW-1185">Reference proteome</keyword>
<dbReference type="OrthoDB" id="5419315at2759"/>
<evidence type="ECO:0000256" key="4">
    <source>
        <dbReference type="ARBA" id="ARBA00022679"/>
    </source>
</evidence>
<dbReference type="FunFam" id="3.40.640.10:FF:000073">
    <property type="entry name" value="Probable 4-aminobutyrate aminotransferase"/>
    <property type="match status" value="1"/>
</dbReference>
<organism evidence="8 9">
    <name type="scientific">Clytia hemisphaerica</name>
    <dbReference type="NCBI Taxonomy" id="252671"/>
    <lineage>
        <taxon>Eukaryota</taxon>
        <taxon>Metazoa</taxon>
        <taxon>Cnidaria</taxon>
        <taxon>Hydrozoa</taxon>
        <taxon>Hydroidolina</taxon>
        <taxon>Leptothecata</taxon>
        <taxon>Obeliida</taxon>
        <taxon>Clytiidae</taxon>
        <taxon>Clytia</taxon>
    </lineage>
</organism>
<dbReference type="Proteomes" id="UP000594262">
    <property type="component" value="Unplaced"/>
</dbReference>
<evidence type="ECO:0000256" key="5">
    <source>
        <dbReference type="ARBA" id="ARBA00022898"/>
    </source>
</evidence>
<keyword evidence="5 7" id="KW-0663">Pyridoxal phosphate</keyword>
<reference evidence="8" key="1">
    <citation type="submission" date="2021-01" db="UniProtKB">
        <authorList>
            <consortium name="EnsemblMetazoa"/>
        </authorList>
    </citation>
    <scope>IDENTIFICATION</scope>
</reference>
<dbReference type="Pfam" id="PF00202">
    <property type="entry name" value="Aminotran_3"/>
    <property type="match status" value="1"/>
</dbReference>
<dbReference type="InterPro" id="IPR005814">
    <property type="entry name" value="Aminotrans_3"/>
</dbReference>
<evidence type="ECO:0000313" key="8">
    <source>
        <dbReference type="EnsemblMetazoa" id="CLYHEMP002250.1"/>
    </source>
</evidence>
<dbReference type="RefSeq" id="XP_066916316.1">
    <property type="nucleotide sequence ID" value="XM_067060215.1"/>
</dbReference>
<evidence type="ECO:0000256" key="6">
    <source>
        <dbReference type="ARBA" id="ARBA00048021"/>
    </source>
</evidence>
<comment type="catalytic activity">
    <reaction evidence="6">
        <text>4-aminobutanoate + 2-oxoglutarate = succinate semialdehyde + L-glutamate</text>
        <dbReference type="Rhea" id="RHEA:23352"/>
        <dbReference type="ChEBI" id="CHEBI:16810"/>
        <dbReference type="ChEBI" id="CHEBI:29985"/>
        <dbReference type="ChEBI" id="CHEBI:57706"/>
        <dbReference type="ChEBI" id="CHEBI:59888"/>
        <dbReference type="EC" id="2.6.1.19"/>
    </reaction>
</comment>
<dbReference type="GO" id="GO:0034386">
    <property type="term" value="F:4-aminobutyrate:2-oxoglutarate transaminase activity"/>
    <property type="evidence" value="ECO:0007669"/>
    <property type="project" value="UniProtKB-EC"/>
</dbReference>
<protein>
    <recommendedName>
        <fullName evidence="10">Gamma-amino-N-butyrate transaminase</fullName>
    </recommendedName>
</protein>
<evidence type="ECO:0000256" key="7">
    <source>
        <dbReference type="RuleBase" id="RU003560"/>
    </source>
</evidence>